<dbReference type="EMBL" id="VJMJ01000079">
    <property type="protein sequence ID" value="KAF0738142.1"/>
    <property type="molecule type" value="Genomic_DNA"/>
</dbReference>
<keyword evidence="4" id="KW-1185">Reference proteome</keyword>
<dbReference type="VEuPathDB" id="FungiDB:AeMF1_018069"/>
<evidence type="ECO:0000313" key="4">
    <source>
        <dbReference type="Proteomes" id="UP000481153"/>
    </source>
</evidence>
<dbReference type="Proteomes" id="UP000481153">
    <property type="component" value="Unassembled WGS sequence"/>
</dbReference>
<proteinExistence type="predicted"/>
<evidence type="ECO:0000313" key="3">
    <source>
        <dbReference type="EMBL" id="KAF0738142.1"/>
    </source>
</evidence>
<comment type="caution">
    <text evidence="3">The sequence shown here is derived from an EMBL/GenBank/DDBJ whole genome shotgun (WGS) entry which is preliminary data.</text>
</comment>
<feature type="coiled-coil region" evidence="1">
    <location>
        <begin position="186"/>
        <end position="276"/>
    </location>
</feature>
<dbReference type="AlphaFoldDB" id="A0A6G0XDF5"/>
<feature type="compositionally biased region" description="Polar residues" evidence="2">
    <location>
        <begin position="359"/>
        <end position="376"/>
    </location>
</feature>
<evidence type="ECO:0000256" key="2">
    <source>
        <dbReference type="SAM" id="MobiDB-lite"/>
    </source>
</evidence>
<feature type="region of interest" description="Disordered" evidence="2">
    <location>
        <begin position="357"/>
        <end position="383"/>
    </location>
</feature>
<gene>
    <name evidence="3" type="ORF">Ae201684_006124</name>
</gene>
<sequence>MVQEVEDARTTIAALREQVAQDRDAMTHGREEAAKMLYRTGGGDVTADLAWPNTPADEVIARQQVALVAALRDRDEAREYLRERGNDVLQLRGELHESNTTQHALSEQALVESERAMRETAQGLQNVLAADGRRQDEEIRILRLNLQSARHDLRLKEVQSNERMLANEALKKKIQDARGPLIQPGLQEVLAELKESESKRQVLVKEAASSTAEIVKLKRMLKAVLNDLDDRARETAEAVEEARDSAAKLKKWQSVFEEVTALRDEVILKIEELRDRLVFAVRNGVLGDEGLRGAASSPEVPLPAIADVSLVDAEVTKWRAFADDLVARLRAQIVSDPELLAGLVPDASVGVEEAAGAETQTSFISPRSQQQASTLGSDDPNLAFTDDDFQLTGATDALGSQGLKRPIVTSPSKSKRSCKGAHLAALKSPRSASTGPARNKEVTPAIVRAYEAMMATKPWERYQHLPSIFPAERANEATRMVDEALKAFWLKRGREVFERMFYLKLDSATDKYGSLDQIAGPLEMVLASLKVAEEDCAGTQHLSPIAYFCSPRHQWPMLFKAPICLKTMFSTHGGDDQAERVVLAYLEESKQWFPRVPALARQQDKLLEWTCDPATTFKYYSQRSALKSKPHGDLAKYQVQTIDDLKVVCTQSISLVESKMVVPDQPYDFVDLEYSDLCDPGPQWGAFDVHTQSRLVRVDGGPVEPREAYEERLASAGGATII</sequence>
<evidence type="ECO:0000256" key="1">
    <source>
        <dbReference type="SAM" id="Coils"/>
    </source>
</evidence>
<reference evidence="3 4" key="1">
    <citation type="submission" date="2019-07" db="EMBL/GenBank/DDBJ databases">
        <title>Genomics analysis of Aphanomyces spp. identifies a new class of oomycete effector associated with host adaptation.</title>
        <authorList>
            <person name="Gaulin E."/>
        </authorList>
    </citation>
    <scope>NUCLEOTIDE SEQUENCE [LARGE SCALE GENOMIC DNA]</scope>
    <source>
        <strain evidence="3 4">ATCC 201684</strain>
    </source>
</reference>
<organism evidence="3 4">
    <name type="scientific">Aphanomyces euteiches</name>
    <dbReference type="NCBI Taxonomy" id="100861"/>
    <lineage>
        <taxon>Eukaryota</taxon>
        <taxon>Sar</taxon>
        <taxon>Stramenopiles</taxon>
        <taxon>Oomycota</taxon>
        <taxon>Saprolegniomycetes</taxon>
        <taxon>Saprolegniales</taxon>
        <taxon>Verrucalvaceae</taxon>
        <taxon>Aphanomyces</taxon>
    </lineage>
</organism>
<protein>
    <submittedName>
        <fullName evidence="3">Uncharacterized protein</fullName>
    </submittedName>
</protein>
<keyword evidence="1" id="KW-0175">Coiled coil</keyword>
<name>A0A6G0XDF5_9STRA</name>
<accession>A0A6G0XDF5</accession>